<evidence type="ECO:0000256" key="3">
    <source>
        <dbReference type="SAM" id="Coils"/>
    </source>
</evidence>
<dbReference type="GO" id="GO:0005200">
    <property type="term" value="F:structural constituent of cytoskeleton"/>
    <property type="evidence" value="ECO:0007669"/>
    <property type="project" value="TreeGrafter"/>
</dbReference>
<comment type="caution">
    <text evidence="5">The sequence shown here is derived from an EMBL/GenBank/DDBJ whole genome shotgun (WGS) entry which is preliminary data.</text>
</comment>
<evidence type="ECO:0000256" key="1">
    <source>
        <dbReference type="ARBA" id="ARBA00022754"/>
    </source>
</evidence>
<dbReference type="GO" id="GO:0005882">
    <property type="term" value="C:intermediate filament"/>
    <property type="evidence" value="ECO:0007669"/>
    <property type="project" value="UniProtKB-KW"/>
</dbReference>
<evidence type="ECO:0000313" key="6">
    <source>
        <dbReference type="Proteomes" id="UP000579812"/>
    </source>
</evidence>
<keyword evidence="2 3" id="KW-0175">Coiled coil</keyword>
<feature type="domain" description="IF rod" evidence="4">
    <location>
        <begin position="63"/>
        <end position="409"/>
    </location>
</feature>
<dbReference type="PANTHER" id="PTHR45652:SF7">
    <property type="entry name" value="VIMENTIN-LIKE"/>
    <property type="match status" value="1"/>
</dbReference>
<evidence type="ECO:0000313" key="5">
    <source>
        <dbReference type="EMBL" id="KAF4104800.1"/>
    </source>
</evidence>
<evidence type="ECO:0000256" key="2">
    <source>
        <dbReference type="ARBA" id="ARBA00023054"/>
    </source>
</evidence>
<dbReference type="Proteomes" id="UP000579812">
    <property type="component" value="Unassembled WGS sequence"/>
</dbReference>
<dbReference type="EMBL" id="JAAMOB010000014">
    <property type="protein sequence ID" value="KAF4104800.1"/>
    <property type="molecule type" value="Genomic_DNA"/>
</dbReference>
<protein>
    <recommendedName>
        <fullName evidence="4">IF rod domain-containing protein</fullName>
    </recommendedName>
</protein>
<keyword evidence="1" id="KW-0403">Intermediate filament</keyword>
<dbReference type="Pfam" id="PF00038">
    <property type="entry name" value="Filament"/>
    <property type="match status" value="1"/>
</dbReference>
<name>A0A7J6CC54_9TELE</name>
<evidence type="ECO:0000259" key="4">
    <source>
        <dbReference type="SMART" id="SM01391"/>
    </source>
</evidence>
<feature type="coiled-coil region" evidence="3">
    <location>
        <begin position="68"/>
        <end position="203"/>
    </location>
</feature>
<dbReference type="GO" id="GO:0005737">
    <property type="term" value="C:cytoplasm"/>
    <property type="evidence" value="ECO:0007669"/>
    <property type="project" value="TreeGrafter"/>
</dbReference>
<keyword evidence="6" id="KW-1185">Reference proteome</keyword>
<dbReference type="PANTHER" id="PTHR45652">
    <property type="entry name" value="GLIAL FIBRILLARY ACIDIC PROTEIN"/>
    <property type="match status" value="1"/>
</dbReference>
<dbReference type="SMART" id="SM01391">
    <property type="entry name" value="Filament"/>
    <property type="match status" value="1"/>
</dbReference>
<dbReference type="InterPro" id="IPR039008">
    <property type="entry name" value="IF_rod_dom"/>
</dbReference>
<sequence length="413" mass="47025">MALLRVSSYRKLFEEERWSQAAGRCGVQASFTARGGVSVRECPELDFAAARALNKEGVARFVYERSVIAALNDRLAGLIDVVRCLEEENESLEAEIIELEERLGSEQMSTTTVSISGPVDYSLEAVIERLQKEKEEILCNTEELKGELRRLQMKYDQVVEHKRLIQQEREDVSVEVDAITTDCLALREQVAIYEEQLAAMERQHETRLEKLCEPRTPDEGSPTVSLQFPSFDITPAIMGIKEYYGTLVESLKFEFRASSAAAIDAAGKEKEEQLAELTGGKVKDISKETDVNVLKNLIAELQKEVAELEKRGDELEAEIEARKAKYLEEIEKLEVHTFTVYILLQQFSVSHHCAVYVQNYICQLEEEEADLQFQMKDQSGDYEELLNQKMNLDIEIAAYRGLVEEEEERLSCL</sequence>
<dbReference type="Gene3D" id="1.20.5.170">
    <property type="match status" value="1"/>
</dbReference>
<dbReference type="GO" id="GO:0045109">
    <property type="term" value="P:intermediate filament organization"/>
    <property type="evidence" value="ECO:0007669"/>
    <property type="project" value="TreeGrafter"/>
</dbReference>
<dbReference type="InterPro" id="IPR050405">
    <property type="entry name" value="Intermediate_filament"/>
</dbReference>
<gene>
    <name evidence="5" type="ORF">G5714_014131</name>
</gene>
<proteinExistence type="predicted"/>
<dbReference type="SUPFAM" id="SSF64593">
    <property type="entry name" value="Intermediate filament protein, coiled coil region"/>
    <property type="match status" value="2"/>
</dbReference>
<dbReference type="AlphaFoldDB" id="A0A7J6CC54"/>
<feature type="coiled-coil region" evidence="3">
    <location>
        <begin position="291"/>
        <end position="409"/>
    </location>
</feature>
<accession>A0A7J6CC54</accession>
<reference evidence="5 6" key="1">
    <citation type="submission" date="2020-04" db="EMBL/GenBank/DDBJ databases">
        <title>Chromosome-level genome assembly of a cyprinid fish Onychostoma macrolepis by integration of Nanopore Sequencing, Bionano and Hi-C technology.</title>
        <authorList>
            <person name="Wang D."/>
        </authorList>
    </citation>
    <scope>NUCLEOTIDE SEQUENCE [LARGE SCALE GENOMIC DNA]</scope>
    <source>
        <strain evidence="5">SWU-2019</strain>
        <tissue evidence="5">Muscle</tissue>
    </source>
</reference>
<organism evidence="5 6">
    <name type="scientific">Onychostoma macrolepis</name>
    <dbReference type="NCBI Taxonomy" id="369639"/>
    <lineage>
        <taxon>Eukaryota</taxon>
        <taxon>Metazoa</taxon>
        <taxon>Chordata</taxon>
        <taxon>Craniata</taxon>
        <taxon>Vertebrata</taxon>
        <taxon>Euteleostomi</taxon>
        <taxon>Actinopterygii</taxon>
        <taxon>Neopterygii</taxon>
        <taxon>Teleostei</taxon>
        <taxon>Ostariophysi</taxon>
        <taxon>Cypriniformes</taxon>
        <taxon>Cyprinidae</taxon>
        <taxon>Acrossocheilinae</taxon>
        <taxon>Onychostoma</taxon>
    </lineage>
</organism>